<feature type="compositionally biased region" description="Basic and acidic residues" evidence="1">
    <location>
        <begin position="64"/>
        <end position="75"/>
    </location>
</feature>
<reference evidence="2 3" key="1">
    <citation type="journal article" date="2013" name="Curr. Biol.">
        <title>The Genome of the Foraminiferan Reticulomyxa filosa.</title>
        <authorList>
            <person name="Glockner G."/>
            <person name="Hulsmann N."/>
            <person name="Schleicher M."/>
            <person name="Noegel A.A."/>
            <person name="Eichinger L."/>
            <person name="Gallinger C."/>
            <person name="Pawlowski J."/>
            <person name="Sierra R."/>
            <person name="Euteneuer U."/>
            <person name="Pillet L."/>
            <person name="Moustafa A."/>
            <person name="Platzer M."/>
            <person name="Groth M."/>
            <person name="Szafranski K."/>
            <person name="Schliwa M."/>
        </authorList>
    </citation>
    <scope>NUCLEOTIDE SEQUENCE [LARGE SCALE GENOMIC DNA]</scope>
</reference>
<feature type="compositionally biased region" description="Basic and acidic residues" evidence="1">
    <location>
        <begin position="258"/>
        <end position="269"/>
    </location>
</feature>
<evidence type="ECO:0000313" key="2">
    <source>
        <dbReference type="EMBL" id="ETO30359.1"/>
    </source>
</evidence>
<evidence type="ECO:0000256" key="1">
    <source>
        <dbReference type="SAM" id="MobiDB-lite"/>
    </source>
</evidence>
<protein>
    <submittedName>
        <fullName evidence="2">Uncharacterized protein</fullName>
    </submittedName>
</protein>
<evidence type="ECO:0000313" key="3">
    <source>
        <dbReference type="Proteomes" id="UP000023152"/>
    </source>
</evidence>
<dbReference type="EMBL" id="ASPP01005522">
    <property type="protein sequence ID" value="ETO30359.1"/>
    <property type="molecule type" value="Genomic_DNA"/>
</dbReference>
<proteinExistence type="predicted"/>
<sequence>MIYKQEKINILAEEVRRDTEPTIETIDSITPRTPKHLSLEDSYGQLIVQQLSSGDALDENDSSENDRPSTKETPRSQRQRYVTKPGRSFSTEHRYPRQLPEENTHVRWKRDQGQRERQREEEQEEEPSTLHFAKRTSLRVQISEPVNSNESNDPHRNAHEQLYTSARDKLSKKTQVQSPRIEVKPIPLSTQIMERLNKEGKSCFCIRIMTAFDLIGIVSSQMLNNLFTGPLQKENGSEDKKDDKEEEEEEVEEEEVEEEKKEKVKEEKKAKEVTMTHTQFITTAQPAKILCGIEQSVERIEDCTFAMEADRYELTVVKKFHKRSSLVKINIKMFHSPNGQYIVQCRRQSVLTLTNKYHRPFNGKINELGNVFRYHDFFNEFQTTYEKVMKELTIEYSKEKEKEKEPVPNGYRNVQRRKASSPLLKPHVAAHTPKHHLQSNMSALHTHRKTQPKLSDGCHNHPSERERSTSDGELRDTSQNAYYSDLDIDNNRLTPKNAKLIDTDNFRHGYNISNASIGSNLSTSSGSEHSQIAAAIGNQTFQNHSRASTQDSFYSCDDSEHIDNDTDCTYWKESSTLTSGQQLLTNTETVVNTVSNTNKHLSVPGLIKESE</sequence>
<feature type="compositionally biased region" description="Acidic residues" evidence="1">
    <location>
        <begin position="244"/>
        <end position="257"/>
    </location>
</feature>
<name>X6NX05_RETFI</name>
<feature type="region of interest" description="Disordered" evidence="1">
    <location>
        <begin position="398"/>
        <end position="422"/>
    </location>
</feature>
<gene>
    <name evidence="2" type="ORF">RFI_06758</name>
</gene>
<feature type="region of interest" description="Disordered" evidence="1">
    <location>
        <begin position="228"/>
        <end position="269"/>
    </location>
</feature>
<organism evidence="2 3">
    <name type="scientific">Reticulomyxa filosa</name>
    <dbReference type="NCBI Taxonomy" id="46433"/>
    <lineage>
        <taxon>Eukaryota</taxon>
        <taxon>Sar</taxon>
        <taxon>Rhizaria</taxon>
        <taxon>Retaria</taxon>
        <taxon>Foraminifera</taxon>
        <taxon>Monothalamids</taxon>
        <taxon>Reticulomyxidae</taxon>
        <taxon>Reticulomyxa</taxon>
    </lineage>
</organism>
<feature type="region of interest" description="Disordered" evidence="1">
    <location>
        <begin position="443"/>
        <end position="475"/>
    </location>
</feature>
<keyword evidence="3" id="KW-1185">Reference proteome</keyword>
<feature type="compositionally biased region" description="Basic and acidic residues" evidence="1">
    <location>
        <begin position="90"/>
        <end position="120"/>
    </location>
</feature>
<feature type="compositionally biased region" description="Basic and acidic residues" evidence="1">
    <location>
        <begin position="456"/>
        <end position="475"/>
    </location>
</feature>
<dbReference type="AlphaFoldDB" id="X6NX05"/>
<feature type="region of interest" description="Disordered" evidence="1">
    <location>
        <begin position="53"/>
        <end position="139"/>
    </location>
</feature>
<comment type="caution">
    <text evidence="2">The sequence shown here is derived from an EMBL/GenBank/DDBJ whole genome shotgun (WGS) entry which is preliminary data.</text>
</comment>
<dbReference type="Proteomes" id="UP000023152">
    <property type="component" value="Unassembled WGS sequence"/>
</dbReference>
<accession>X6NX05</accession>